<dbReference type="Proteomes" id="UP000053989">
    <property type="component" value="Unassembled WGS sequence"/>
</dbReference>
<evidence type="ECO:0000313" key="2">
    <source>
        <dbReference type="Proteomes" id="UP000053989"/>
    </source>
</evidence>
<gene>
    <name evidence="1" type="ORF">SCLCIDRAFT_92708</name>
</gene>
<organism evidence="1 2">
    <name type="scientific">Scleroderma citrinum Foug A</name>
    <dbReference type="NCBI Taxonomy" id="1036808"/>
    <lineage>
        <taxon>Eukaryota</taxon>
        <taxon>Fungi</taxon>
        <taxon>Dikarya</taxon>
        <taxon>Basidiomycota</taxon>
        <taxon>Agaricomycotina</taxon>
        <taxon>Agaricomycetes</taxon>
        <taxon>Agaricomycetidae</taxon>
        <taxon>Boletales</taxon>
        <taxon>Sclerodermatineae</taxon>
        <taxon>Sclerodermataceae</taxon>
        <taxon>Scleroderma</taxon>
    </lineage>
</organism>
<dbReference type="AlphaFoldDB" id="A0A0C3EJC4"/>
<evidence type="ECO:0000313" key="1">
    <source>
        <dbReference type="EMBL" id="KIM68344.1"/>
    </source>
</evidence>
<reference evidence="2" key="2">
    <citation type="submission" date="2015-01" db="EMBL/GenBank/DDBJ databases">
        <title>Evolutionary Origins and Diversification of the Mycorrhizal Mutualists.</title>
        <authorList>
            <consortium name="DOE Joint Genome Institute"/>
            <consortium name="Mycorrhizal Genomics Consortium"/>
            <person name="Kohler A."/>
            <person name="Kuo A."/>
            <person name="Nagy L.G."/>
            <person name="Floudas D."/>
            <person name="Copeland A."/>
            <person name="Barry K.W."/>
            <person name="Cichocki N."/>
            <person name="Veneault-Fourrey C."/>
            <person name="LaButti K."/>
            <person name="Lindquist E.A."/>
            <person name="Lipzen A."/>
            <person name="Lundell T."/>
            <person name="Morin E."/>
            <person name="Murat C."/>
            <person name="Riley R."/>
            <person name="Ohm R."/>
            <person name="Sun H."/>
            <person name="Tunlid A."/>
            <person name="Henrissat B."/>
            <person name="Grigoriev I.V."/>
            <person name="Hibbett D.S."/>
            <person name="Martin F."/>
        </authorList>
    </citation>
    <scope>NUCLEOTIDE SEQUENCE [LARGE SCALE GENOMIC DNA]</scope>
    <source>
        <strain evidence="2">Foug A</strain>
    </source>
</reference>
<accession>A0A0C3EJC4</accession>
<dbReference type="InParanoid" id="A0A0C3EJC4"/>
<name>A0A0C3EJC4_9AGAM</name>
<feature type="non-terminal residue" evidence="1">
    <location>
        <position position="80"/>
    </location>
</feature>
<dbReference type="OrthoDB" id="2801991at2759"/>
<keyword evidence="2" id="KW-1185">Reference proteome</keyword>
<reference evidence="1 2" key="1">
    <citation type="submission" date="2014-04" db="EMBL/GenBank/DDBJ databases">
        <authorList>
            <consortium name="DOE Joint Genome Institute"/>
            <person name="Kuo A."/>
            <person name="Kohler A."/>
            <person name="Nagy L.G."/>
            <person name="Floudas D."/>
            <person name="Copeland A."/>
            <person name="Barry K.W."/>
            <person name="Cichocki N."/>
            <person name="Veneault-Fourrey C."/>
            <person name="LaButti K."/>
            <person name="Lindquist E.A."/>
            <person name="Lipzen A."/>
            <person name="Lundell T."/>
            <person name="Morin E."/>
            <person name="Murat C."/>
            <person name="Sun H."/>
            <person name="Tunlid A."/>
            <person name="Henrissat B."/>
            <person name="Grigoriev I.V."/>
            <person name="Hibbett D.S."/>
            <person name="Martin F."/>
            <person name="Nordberg H.P."/>
            <person name="Cantor M.N."/>
            <person name="Hua S.X."/>
        </authorList>
    </citation>
    <scope>NUCLEOTIDE SEQUENCE [LARGE SCALE GENOMIC DNA]</scope>
    <source>
        <strain evidence="1 2">Foug A</strain>
    </source>
</reference>
<proteinExistence type="predicted"/>
<dbReference type="HOGENOM" id="CLU_2326400_0_0_1"/>
<dbReference type="STRING" id="1036808.A0A0C3EJC4"/>
<dbReference type="EMBL" id="KN822009">
    <property type="protein sequence ID" value="KIM68344.1"/>
    <property type="molecule type" value="Genomic_DNA"/>
</dbReference>
<protein>
    <submittedName>
        <fullName evidence="1">Uncharacterized protein</fullName>
    </submittedName>
</protein>
<sequence>MSLSDPEYSLYYYRAIKLDPDASKVIRPPALHSSPTPSSAAAPTTHFPGYSITCYGCGVDGHGVNHCDKVNDLITKGLLS</sequence>